<sequence length="877" mass="95668">MSTSQQQQQLAGRDQLYSRDDSMSSSMDLCGPLRASSTSMQLLRAAGLTSTPCQAADPELITRTAVAVDFETSTTSSRSSSSSDEYLAGPVDDQAAARGDVKLNLKAASLMGVHILDDETEMFFSRQVSPGSRSASCSGSQLYSRQFFSIDSTRSGLQRDRRNESNTAPRSPQAAAHIVGPAPLSNQKQLTSVADATRTTTTTMHFNGLKLLRKPRESSSETLDKHFGHYDYDVKYVDDCSMGAISSPTSTLDHADMTSSCISSSPEFYSYEQSFIPAATTHDLRQLQTRGSGPGRQGAPVAAAGSFPASSRRQLVNCLLSLTAMADDTTDEDDIIFDGNAATRSLQTSVQQLHNQGAAAQTVEAAGEQLGSKPELRRPGGHLVDEGPREFLELPDEVCSLEWPIVAYRTTRRRGSRNINLEANLETTDAAASSSSMILPQHERWSSNSSSWNLSLVPAQNPKLLKLTNYVPPITTSAATTTTTTTALMIQQPSPSSSSSLRHDQSSSVKAPVIMGGVGTSVVREVRSSHLTLLQAPSADTSRRAPAFIYDRSRGHVQYGRQKHWEMIRDSTSRSSSPPSGSQLGFEGYDRPEEVVHTVDEEDFPFSPIASSFVFGEHNNSVEFSERERGVGGGVHGRSSGRSIIPKEVGPIMQQLYNTANPMSTSSAAHKELQQQFAESNLPATSFNETSLYCRHSSMIMSATSSTATSSCCSADDHDDSLTYSLETGVLEPQGRRRRQQQWIPTSRSFHYNIRYNLQVNRSGRFSIDLQRGPRLERRLSRSTRLQHEDHTPEVLIRIVNDAANLGNSGPKEPSSKTSCSQCKCLPVPRRGFLGRCLSSNMQRPRLAVAKSFEGRLKAATTIPNEQAPPTGPFQFF</sequence>
<accession>A0ABP0TXF6</accession>
<feature type="region of interest" description="Disordered" evidence="1">
    <location>
        <begin position="72"/>
        <end position="91"/>
    </location>
</feature>
<feature type="compositionally biased region" description="Low complexity" evidence="1">
    <location>
        <begin position="72"/>
        <end position="83"/>
    </location>
</feature>
<evidence type="ECO:0000313" key="2">
    <source>
        <dbReference type="EMBL" id="CAK9207479.1"/>
    </source>
</evidence>
<name>A0ABP0TXF6_9BRYO</name>
<dbReference type="EMBL" id="OZ019908">
    <property type="protein sequence ID" value="CAK9207479.1"/>
    <property type="molecule type" value="Genomic_DNA"/>
</dbReference>
<organism evidence="2 3">
    <name type="scientific">Sphagnum troendelagicum</name>
    <dbReference type="NCBI Taxonomy" id="128251"/>
    <lineage>
        <taxon>Eukaryota</taxon>
        <taxon>Viridiplantae</taxon>
        <taxon>Streptophyta</taxon>
        <taxon>Embryophyta</taxon>
        <taxon>Bryophyta</taxon>
        <taxon>Sphagnophytina</taxon>
        <taxon>Sphagnopsida</taxon>
        <taxon>Sphagnales</taxon>
        <taxon>Sphagnaceae</taxon>
        <taxon>Sphagnum</taxon>
    </lineage>
</organism>
<evidence type="ECO:0000256" key="1">
    <source>
        <dbReference type="SAM" id="MobiDB-lite"/>
    </source>
</evidence>
<proteinExistence type="predicted"/>
<gene>
    <name evidence="2" type="ORF">CSSPTR1EN2_LOCUS8827</name>
</gene>
<feature type="region of interest" description="Disordered" evidence="1">
    <location>
        <begin position="568"/>
        <end position="588"/>
    </location>
</feature>
<evidence type="ECO:0000313" key="3">
    <source>
        <dbReference type="Proteomes" id="UP001497512"/>
    </source>
</evidence>
<reference evidence="2" key="1">
    <citation type="submission" date="2024-02" db="EMBL/GenBank/DDBJ databases">
        <authorList>
            <consortium name="ELIXIR-Norway"/>
            <consortium name="Elixir Norway"/>
        </authorList>
    </citation>
    <scope>NUCLEOTIDE SEQUENCE</scope>
</reference>
<dbReference type="Proteomes" id="UP001497512">
    <property type="component" value="Chromosome 16"/>
</dbReference>
<protein>
    <submittedName>
        <fullName evidence="2">Uncharacterized protein</fullName>
    </submittedName>
</protein>
<feature type="region of interest" description="Disordered" evidence="1">
    <location>
        <begin position="153"/>
        <end position="184"/>
    </location>
</feature>
<feature type="compositionally biased region" description="Low complexity" evidence="1">
    <location>
        <begin position="573"/>
        <end position="582"/>
    </location>
</feature>
<feature type="region of interest" description="Disordered" evidence="1">
    <location>
        <begin position="1"/>
        <end position="30"/>
    </location>
</feature>
<keyword evidence="3" id="KW-1185">Reference proteome</keyword>